<evidence type="ECO:0000313" key="1">
    <source>
        <dbReference type="EMBL" id="KAI5657900.1"/>
    </source>
</evidence>
<protein>
    <submittedName>
        <fullName evidence="1">Uncharacterized protein</fullName>
    </submittedName>
</protein>
<evidence type="ECO:0000313" key="2">
    <source>
        <dbReference type="Proteomes" id="UP001060085"/>
    </source>
</evidence>
<sequence length="166" mass="19107">MSVSLKIKSEKEEQREEIVVFGKSEELNFYANETNSFFASELLCMQNFGDSSKDEDGKLAYNGSMFDHSCHDFGVMNNVSIESTVVGFGLDAKIIEEYKVIFFKEEPSGLHQLREIEHQSDLVIDHTLSLEGEIILEFVEFIYFKNQEANEVKHKKFGMTRLVFDP</sequence>
<accession>A0ACC0ABY1</accession>
<organism evidence="1 2">
    <name type="scientific">Catharanthus roseus</name>
    <name type="common">Madagascar periwinkle</name>
    <name type="synonym">Vinca rosea</name>
    <dbReference type="NCBI Taxonomy" id="4058"/>
    <lineage>
        <taxon>Eukaryota</taxon>
        <taxon>Viridiplantae</taxon>
        <taxon>Streptophyta</taxon>
        <taxon>Embryophyta</taxon>
        <taxon>Tracheophyta</taxon>
        <taxon>Spermatophyta</taxon>
        <taxon>Magnoliopsida</taxon>
        <taxon>eudicotyledons</taxon>
        <taxon>Gunneridae</taxon>
        <taxon>Pentapetalae</taxon>
        <taxon>asterids</taxon>
        <taxon>lamiids</taxon>
        <taxon>Gentianales</taxon>
        <taxon>Apocynaceae</taxon>
        <taxon>Rauvolfioideae</taxon>
        <taxon>Vinceae</taxon>
        <taxon>Catharanthinae</taxon>
        <taxon>Catharanthus</taxon>
    </lineage>
</organism>
<gene>
    <name evidence="1" type="ORF">M9H77_26693</name>
</gene>
<name>A0ACC0ABY1_CATRO</name>
<dbReference type="Proteomes" id="UP001060085">
    <property type="component" value="Linkage Group LG06"/>
</dbReference>
<keyword evidence="2" id="KW-1185">Reference proteome</keyword>
<dbReference type="EMBL" id="CM044706">
    <property type="protein sequence ID" value="KAI5657900.1"/>
    <property type="molecule type" value="Genomic_DNA"/>
</dbReference>
<reference evidence="2" key="1">
    <citation type="journal article" date="2023" name="Nat. Plants">
        <title>Single-cell RNA sequencing provides a high-resolution roadmap for understanding the multicellular compartmentation of specialized metabolism.</title>
        <authorList>
            <person name="Sun S."/>
            <person name="Shen X."/>
            <person name="Li Y."/>
            <person name="Li Y."/>
            <person name="Wang S."/>
            <person name="Li R."/>
            <person name="Zhang H."/>
            <person name="Shen G."/>
            <person name="Guo B."/>
            <person name="Wei J."/>
            <person name="Xu J."/>
            <person name="St-Pierre B."/>
            <person name="Chen S."/>
            <person name="Sun C."/>
        </authorList>
    </citation>
    <scope>NUCLEOTIDE SEQUENCE [LARGE SCALE GENOMIC DNA]</scope>
</reference>
<proteinExistence type="predicted"/>
<comment type="caution">
    <text evidence="1">The sequence shown here is derived from an EMBL/GenBank/DDBJ whole genome shotgun (WGS) entry which is preliminary data.</text>
</comment>